<dbReference type="EMBL" id="CP098494">
    <property type="protein sequence ID" value="USA61414.1"/>
    <property type="molecule type" value="Genomic_DNA"/>
</dbReference>
<dbReference type="Proteomes" id="UP001056619">
    <property type="component" value="Chromosome"/>
</dbReference>
<reference evidence="1 2" key="1">
    <citation type="submission" date="2022-06" db="EMBL/GenBank/DDBJ databases">
        <authorList>
            <person name="Liu G."/>
        </authorList>
    </citation>
    <scope>NUCLEOTIDE SEQUENCE [LARGE SCALE GENOMIC DNA]</scope>
    <source>
        <strain evidence="1 2">E4</strain>
    </source>
</reference>
<gene>
    <name evidence="1" type="ORF">NCF85_00050</name>
</gene>
<protein>
    <submittedName>
        <fullName evidence="1">Uncharacterized protein</fullName>
    </submittedName>
</protein>
<evidence type="ECO:0000313" key="1">
    <source>
        <dbReference type="EMBL" id="USA61414.1"/>
    </source>
</evidence>
<keyword evidence="2" id="KW-1185">Reference proteome</keyword>
<organism evidence="1 2">
    <name type="scientific">Qipengyuania citrea</name>
    <dbReference type="NCBI Taxonomy" id="225971"/>
    <lineage>
        <taxon>Bacteria</taxon>
        <taxon>Pseudomonadati</taxon>
        <taxon>Pseudomonadota</taxon>
        <taxon>Alphaproteobacteria</taxon>
        <taxon>Sphingomonadales</taxon>
        <taxon>Erythrobacteraceae</taxon>
        <taxon>Qipengyuania</taxon>
    </lineage>
</organism>
<sequence length="265" mass="30299">MAAFEMAYADAPLTPRPDDVRFFERPNLLSEMRNGQSPMAEVVLVERDPWKQVIGSDSPRFALYEDGRVIYREGDEYRSVELSAAELESFRKSFATAHNSALSGGYDVALATDQPDNSLLLYRGEPVYLNVYGSLDDEQVIARLPRSVRDAYETVRTFSHTRSEPWMPEKIEVMVQPYEYAPEPSIKWNEDWPGLSHPTTVQRGESYSLFLPTSERKNLQQFLAARNERGAIEIDGRKWAASTRIPFPREELWMAPNQEVDGTPN</sequence>
<evidence type="ECO:0000313" key="2">
    <source>
        <dbReference type="Proteomes" id="UP001056619"/>
    </source>
</evidence>
<accession>A0ABY4U7R5</accession>
<dbReference type="RefSeq" id="WP_301642085.1">
    <property type="nucleotide sequence ID" value="NZ_CP098494.1"/>
</dbReference>
<name>A0ABY4U7R5_9SPHN</name>
<proteinExistence type="predicted"/>